<feature type="binding site" evidence="13">
    <location>
        <position position="35"/>
    </location>
    <ligand>
        <name>Zn(2+)</name>
        <dbReference type="ChEBI" id="CHEBI:29105"/>
    </ligand>
</feature>
<dbReference type="RefSeq" id="WP_200966362.1">
    <property type="nucleotide sequence ID" value="NZ_BMAQ01000010.1"/>
</dbReference>
<evidence type="ECO:0000256" key="10">
    <source>
        <dbReference type="ARBA" id="ARBA00023098"/>
    </source>
</evidence>
<sequence>MLKDFFQKKRRYATIPSEKTKRDIPDGLMSKCPKCGTIQYSKELDKNLKVCTACGYHFRLNALERLTMILDDGRLFEYDSDMVSVDPLKFPGYKEKLAKHTEKTGFRDAVITGEGTIQGYPVVVAAMSFEFFGGSMGSVVGEKVTRAIETAIQKQYPLIIFSTSGGARMEESILSLMQMAKTSAALAKFDEQGGLYISVITDPTFGGVPASFAMLGDYILAEPGAAFGFTGRRVIEQTIRQKLPDNFQTAEFNLQHGQLDKVVHRKDLRQVLAAIIELHSTGGVSKREG</sequence>
<comment type="subcellular location">
    <subcellularLocation>
        <location evidence="1 13">Cytoplasm</location>
    </subcellularLocation>
</comment>
<feature type="binding site" evidence="13">
    <location>
        <position position="54"/>
    </location>
    <ligand>
        <name>Zn(2+)</name>
        <dbReference type="ChEBI" id="CHEBI:29105"/>
    </ligand>
</feature>
<dbReference type="PANTHER" id="PTHR42995">
    <property type="entry name" value="ACETYL-COENZYME A CARBOXYLASE CARBOXYL TRANSFERASE SUBUNIT BETA, CHLOROPLASTIC"/>
    <property type="match status" value="1"/>
</dbReference>
<keyword evidence="3 13" id="KW-0808">Transferase</keyword>
<dbReference type="InterPro" id="IPR034733">
    <property type="entry name" value="AcCoA_carboxyl_beta"/>
</dbReference>
<protein>
    <recommendedName>
        <fullName evidence="13">Acetyl-coenzyme A carboxylase carboxyl transferase subunit beta</fullName>
        <shortName evidence="13">ACCase subunit beta</shortName>
        <shortName evidence="13">Acetyl-CoA carboxylase carboxyltransferase subunit beta</shortName>
        <ecNumber evidence="13">2.1.3.15</ecNumber>
    </recommendedName>
</protein>
<keyword evidence="9 13" id="KW-0067">ATP-binding</keyword>
<evidence type="ECO:0000256" key="4">
    <source>
        <dbReference type="ARBA" id="ARBA00022723"/>
    </source>
</evidence>
<evidence type="ECO:0000256" key="12">
    <source>
        <dbReference type="ARBA" id="ARBA00025280"/>
    </source>
</evidence>
<feature type="binding site" evidence="13">
    <location>
        <position position="51"/>
    </location>
    <ligand>
        <name>Zn(2+)</name>
        <dbReference type="ChEBI" id="CHEBI:29105"/>
    </ligand>
</feature>
<dbReference type="HAMAP" id="MF_01395">
    <property type="entry name" value="AcetylCoA_CT_beta"/>
    <property type="match status" value="1"/>
</dbReference>
<evidence type="ECO:0000313" key="15">
    <source>
        <dbReference type="EMBL" id="GFR38086.1"/>
    </source>
</evidence>
<dbReference type="EC" id="2.1.3.15" evidence="13"/>
<feature type="domain" description="CoA carboxyltransferase N-terminal" evidence="14">
    <location>
        <begin position="28"/>
        <end position="289"/>
    </location>
</feature>
<keyword evidence="7 13" id="KW-0276">Fatty acid metabolism</keyword>
<evidence type="ECO:0000256" key="5">
    <source>
        <dbReference type="ARBA" id="ARBA00022741"/>
    </source>
</evidence>
<dbReference type="AlphaFoldDB" id="A0A916QGI1"/>
<keyword evidence="11 13" id="KW-0275">Fatty acid biosynthesis</keyword>
<keyword evidence="10 13" id="KW-0443">Lipid metabolism</keyword>
<keyword evidence="4 13" id="KW-0479">Metal-binding</keyword>
<evidence type="ECO:0000313" key="16">
    <source>
        <dbReference type="Proteomes" id="UP000654993"/>
    </source>
</evidence>
<dbReference type="GO" id="GO:2001295">
    <property type="term" value="P:malonyl-CoA biosynthetic process"/>
    <property type="evidence" value="ECO:0007669"/>
    <property type="project" value="UniProtKB-UniRule"/>
</dbReference>
<keyword evidence="5 13" id="KW-0547">Nucleotide-binding</keyword>
<dbReference type="SUPFAM" id="SSF52096">
    <property type="entry name" value="ClpP/crotonase"/>
    <property type="match status" value="1"/>
</dbReference>
<evidence type="ECO:0000256" key="13">
    <source>
        <dbReference type="HAMAP-Rule" id="MF_01395"/>
    </source>
</evidence>
<dbReference type="Gene3D" id="3.90.226.10">
    <property type="entry name" value="2-enoyl-CoA Hydratase, Chain A, domain 1"/>
    <property type="match status" value="1"/>
</dbReference>
<dbReference type="InterPro" id="IPR041010">
    <property type="entry name" value="Znf-ACC"/>
</dbReference>
<keyword evidence="6 13" id="KW-0863">Zinc-finger</keyword>
<dbReference type="Pfam" id="PF17848">
    <property type="entry name" value="Zn_ribbon_ACC"/>
    <property type="match status" value="1"/>
</dbReference>
<evidence type="ECO:0000256" key="1">
    <source>
        <dbReference type="ARBA" id="ARBA00004496"/>
    </source>
</evidence>
<evidence type="ECO:0000256" key="11">
    <source>
        <dbReference type="ARBA" id="ARBA00023160"/>
    </source>
</evidence>
<comment type="subunit">
    <text evidence="13">Acetyl-CoA carboxylase is a heterohexamer composed of biotin carboxyl carrier protein (AccB), biotin carboxylase (AccC) and two subunits each of ACCase subunit alpha (AccA) and ACCase subunit beta (AccD).</text>
</comment>
<keyword evidence="13" id="KW-0963">Cytoplasm</keyword>
<dbReference type="PROSITE" id="PS50980">
    <property type="entry name" value="COA_CT_NTER"/>
    <property type="match status" value="1"/>
</dbReference>
<comment type="pathway">
    <text evidence="13">Lipid metabolism; malonyl-CoA biosynthesis; malonyl-CoA from acetyl-CoA: step 1/1.</text>
</comment>
<reference evidence="15" key="1">
    <citation type="submission" date="2020-08" db="EMBL/GenBank/DDBJ databases">
        <authorList>
            <person name="Uke A."/>
            <person name="Chhe C."/>
            <person name="Baramee S."/>
            <person name="Kosugi A."/>
        </authorList>
    </citation>
    <scope>NUCLEOTIDE SEQUENCE</scope>
    <source>
        <strain evidence="15">DA-C8</strain>
    </source>
</reference>
<dbReference type="NCBIfam" id="TIGR00515">
    <property type="entry name" value="accD"/>
    <property type="match status" value="1"/>
</dbReference>
<evidence type="ECO:0000256" key="3">
    <source>
        <dbReference type="ARBA" id="ARBA00022679"/>
    </source>
</evidence>
<keyword evidence="2 13" id="KW-0444">Lipid biosynthesis</keyword>
<evidence type="ECO:0000256" key="6">
    <source>
        <dbReference type="ARBA" id="ARBA00022771"/>
    </source>
</evidence>
<dbReference type="GO" id="GO:0006633">
    <property type="term" value="P:fatty acid biosynthetic process"/>
    <property type="evidence" value="ECO:0007669"/>
    <property type="project" value="UniProtKB-KW"/>
</dbReference>
<gene>
    <name evidence="13 15" type="primary">accD</name>
    <name evidence="15" type="ORF">PRECH8_13820</name>
</gene>
<evidence type="ECO:0000256" key="8">
    <source>
        <dbReference type="ARBA" id="ARBA00022833"/>
    </source>
</evidence>
<feature type="zinc finger region" description="C4-type" evidence="13">
    <location>
        <begin position="32"/>
        <end position="54"/>
    </location>
</feature>
<dbReference type="GO" id="GO:0016743">
    <property type="term" value="F:carboxyl- or carbamoyltransferase activity"/>
    <property type="evidence" value="ECO:0007669"/>
    <property type="project" value="UniProtKB-UniRule"/>
</dbReference>
<dbReference type="GO" id="GO:0009317">
    <property type="term" value="C:acetyl-CoA carboxylase complex"/>
    <property type="evidence" value="ECO:0007669"/>
    <property type="project" value="InterPro"/>
</dbReference>
<comment type="catalytic activity">
    <reaction evidence="13">
        <text>N(6)-carboxybiotinyl-L-lysyl-[protein] + acetyl-CoA = N(6)-biotinyl-L-lysyl-[protein] + malonyl-CoA</text>
        <dbReference type="Rhea" id="RHEA:54728"/>
        <dbReference type="Rhea" id="RHEA-COMP:10505"/>
        <dbReference type="Rhea" id="RHEA-COMP:10506"/>
        <dbReference type="ChEBI" id="CHEBI:57288"/>
        <dbReference type="ChEBI" id="CHEBI:57384"/>
        <dbReference type="ChEBI" id="CHEBI:83144"/>
        <dbReference type="ChEBI" id="CHEBI:83145"/>
        <dbReference type="EC" id="2.1.3.15"/>
    </reaction>
</comment>
<dbReference type="InterPro" id="IPR011762">
    <property type="entry name" value="COA_CT_N"/>
</dbReference>
<dbReference type="Pfam" id="PF01039">
    <property type="entry name" value="Carboxyl_trans"/>
    <property type="match status" value="1"/>
</dbReference>
<feature type="binding site" evidence="13">
    <location>
        <position position="32"/>
    </location>
    <ligand>
        <name>Zn(2+)</name>
        <dbReference type="ChEBI" id="CHEBI:29105"/>
    </ligand>
</feature>
<dbReference type="EMBL" id="BMAQ01000010">
    <property type="protein sequence ID" value="GFR38086.1"/>
    <property type="molecule type" value="Genomic_DNA"/>
</dbReference>
<name>A0A916QGI1_9BACL</name>
<dbReference type="GO" id="GO:0008270">
    <property type="term" value="F:zinc ion binding"/>
    <property type="evidence" value="ECO:0007669"/>
    <property type="project" value="UniProtKB-UniRule"/>
</dbReference>
<keyword evidence="8 13" id="KW-0862">Zinc</keyword>
<accession>A0A916QGI1</accession>
<evidence type="ECO:0000256" key="7">
    <source>
        <dbReference type="ARBA" id="ARBA00022832"/>
    </source>
</evidence>
<dbReference type="PRINTS" id="PR01070">
    <property type="entry name" value="ACCCTRFRASEB"/>
</dbReference>
<dbReference type="InterPro" id="IPR029045">
    <property type="entry name" value="ClpP/crotonase-like_dom_sf"/>
</dbReference>
<dbReference type="Proteomes" id="UP000654993">
    <property type="component" value="Unassembled WGS sequence"/>
</dbReference>
<proteinExistence type="inferred from homology"/>
<comment type="cofactor">
    <cofactor evidence="13">
        <name>Zn(2+)</name>
        <dbReference type="ChEBI" id="CHEBI:29105"/>
    </cofactor>
    <text evidence="13">Binds 1 zinc ion per subunit.</text>
</comment>
<evidence type="ECO:0000256" key="9">
    <source>
        <dbReference type="ARBA" id="ARBA00022840"/>
    </source>
</evidence>
<organism evidence="15 16">
    <name type="scientific">Insulibacter thermoxylanivorax</name>
    <dbReference type="NCBI Taxonomy" id="2749268"/>
    <lineage>
        <taxon>Bacteria</taxon>
        <taxon>Bacillati</taxon>
        <taxon>Bacillota</taxon>
        <taxon>Bacilli</taxon>
        <taxon>Bacillales</taxon>
        <taxon>Paenibacillaceae</taxon>
        <taxon>Insulibacter</taxon>
    </lineage>
</organism>
<keyword evidence="16" id="KW-1185">Reference proteome</keyword>
<comment type="caution">
    <text evidence="15">The sequence shown here is derived from an EMBL/GenBank/DDBJ whole genome shotgun (WGS) entry which is preliminary data.</text>
</comment>
<dbReference type="GO" id="GO:0005524">
    <property type="term" value="F:ATP binding"/>
    <property type="evidence" value="ECO:0007669"/>
    <property type="project" value="UniProtKB-KW"/>
</dbReference>
<evidence type="ECO:0000256" key="2">
    <source>
        <dbReference type="ARBA" id="ARBA00022516"/>
    </source>
</evidence>
<evidence type="ECO:0000259" key="14">
    <source>
        <dbReference type="PROSITE" id="PS50980"/>
    </source>
</evidence>
<dbReference type="GO" id="GO:0003989">
    <property type="term" value="F:acetyl-CoA carboxylase activity"/>
    <property type="evidence" value="ECO:0007669"/>
    <property type="project" value="InterPro"/>
</dbReference>
<dbReference type="InterPro" id="IPR000438">
    <property type="entry name" value="Acetyl_CoA_COase_Trfase_b_su"/>
</dbReference>
<reference evidence="15" key="2">
    <citation type="journal article" date="2021" name="Data Brief">
        <title>Draft genome sequence data of the facultative, thermophilic, xylanolytic bacterium Paenibacillus sp. strain DA-C8.</title>
        <authorList>
            <person name="Chhe C."/>
            <person name="Uke A."/>
            <person name="Baramee S."/>
            <person name="Ungkulpasvich U."/>
            <person name="Tachaapaikoon C."/>
            <person name="Pason P."/>
            <person name="Waeonukul R."/>
            <person name="Ratanakhanokchai K."/>
            <person name="Kosugi A."/>
        </authorList>
    </citation>
    <scope>NUCLEOTIDE SEQUENCE</scope>
    <source>
        <strain evidence="15">DA-C8</strain>
    </source>
</reference>
<dbReference type="PANTHER" id="PTHR42995:SF5">
    <property type="entry name" value="ACETYL-COENZYME A CARBOXYLASE CARBOXYL TRANSFERASE SUBUNIT BETA, CHLOROPLASTIC"/>
    <property type="match status" value="1"/>
</dbReference>
<comment type="function">
    <text evidence="12 13">Component of the acetyl coenzyme A carboxylase (ACC) complex. Biotin carboxylase (BC) catalyzes the carboxylation of biotin on its carrier protein (BCCP) and then the CO(2) group is transferred by the transcarboxylase to acetyl-CoA to form malonyl-CoA.</text>
</comment>
<comment type="similarity">
    <text evidence="13">Belongs to the AccD/PCCB family.</text>
</comment>